<dbReference type="GO" id="GO:0016410">
    <property type="term" value="F:N-acyltransferase activity"/>
    <property type="evidence" value="ECO:0007669"/>
    <property type="project" value="UniProtKB-UniRule"/>
</dbReference>
<dbReference type="InterPro" id="IPR003010">
    <property type="entry name" value="C-N_Hydrolase"/>
</dbReference>
<dbReference type="GO" id="GO:0042158">
    <property type="term" value="P:lipoprotein biosynthetic process"/>
    <property type="evidence" value="ECO:0007669"/>
    <property type="project" value="UniProtKB-UniRule"/>
</dbReference>
<comment type="caution">
    <text evidence="9">Lacks conserved residue(s) required for the propagation of feature annotation.</text>
</comment>
<comment type="caution">
    <text evidence="13">The sequence shown here is derived from an EMBL/GenBank/DDBJ whole genome shotgun (WGS) entry which is preliminary data.</text>
</comment>
<dbReference type="Pfam" id="PF00795">
    <property type="entry name" value="CN_hydrolase"/>
    <property type="match status" value="1"/>
</dbReference>
<dbReference type="RefSeq" id="WP_153822101.1">
    <property type="nucleotide sequence ID" value="NZ_WJIE01000007.1"/>
</dbReference>
<reference evidence="13 14" key="1">
    <citation type="submission" date="2019-10" db="EMBL/GenBank/DDBJ databases">
        <title>A soil myxobacterium in the family Polyangiaceae.</title>
        <authorList>
            <person name="Li Y."/>
            <person name="Wang J."/>
        </authorList>
    </citation>
    <scope>NUCLEOTIDE SEQUENCE [LARGE SCALE GENOMIC DNA]</scope>
    <source>
        <strain evidence="13 14">DSM 14734</strain>
    </source>
</reference>
<evidence type="ECO:0000256" key="8">
    <source>
        <dbReference type="ARBA" id="ARBA00023315"/>
    </source>
</evidence>
<keyword evidence="8 9" id="KW-0012">Acyltransferase</keyword>
<evidence type="ECO:0000256" key="9">
    <source>
        <dbReference type="HAMAP-Rule" id="MF_01148"/>
    </source>
</evidence>
<dbReference type="InterPro" id="IPR045378">
    <property type="entry name" value="LNT_N"/>
</dbReference>
<keyword evidence="14" id="KW-1185">Reference proteome</keyword>
<comment type="similarity">
    <text evidence="2 9">Belongs to the CN hydrolase family. Apolipoprotein N-acyltransferase subfamily.</text>
</comment>
<sequence length="549" mass="58788">MQRLRTKRGLLLAIAGGVVFALTSPPTDLYPAVFLGLAQLAWSIEDAPTALRAFGRGAAWATAAGIVGLRFVPSVVQRFTDLGSAASYAALVLLAAGQSLIWAIGAAATHLLYRRARAPFVLAFAVGVFVSVSLPSVFAWTPAGLVSPWPALLQLADIVGERGVSVIFAVSAAFLARALQAMFAQDAITMKARFTRKTTVPLAIAAAIPALLVIHGKLRIFILSTQPSVVRTVRVALVNQAVGPKDRWDPKNHTSILRDLRRLTQEAEARGVDLTVWPEAAYPYPLMHGATEAPRGSRAVHGDGARGPILLGLIMQEPPTATSPGRVEVNSRNSATLVLPDGSLQPSQDKLELLWFGETVPLGAYLPWLRRIFQASGGLVPGTEPRALVLPHPDGAVRMGVLNCYEDTLAGVGRWITRDLRPNLLVNVTNDAWFVGTAEPELHARLAVLRAIEHRRDLVRAVNLGVLSWIDARGIVVARDDSMSPSTLFVTPTLRDGSLTMYGRFGETPVAVTLAALVVAFARRARREGAKNETGASNEARAGSGKKET</sequence>
<evidence type="ECO:0000313" key="13">
    <source>
        <dbReference type="EMBL" id="MRG95294.1"/>
    </source>
</evidence>
<dbReference type="OrthoDB" id="9804277at2"/>
<name>A0A6N7PZ31_9BACT</name>
<feature type="transmembrane region" description="Helical" evidence="9">
    <location>
        <begin position="163"/>
        <end position="179"/>
    </location>
</feature>
<evidence type="ECO:0000256" key="5">
    <source>
        <dbReference type="ARBA" id="ARBA00022692"/>
    </source>
</evidence>
<dbReference type="CDD" id="cd07571">
    <property type="entry name" value="ALP_N-acyl_transferase"/>
    <property type="match status" value="1"/>
</dbReference>
<dbReference type="InterPro" id="IPR036526">
    <property type="entry name" value="C-N_Hydrolase_sf"/>
</dbReference>
<dbReference type="EMBL" id="WJIE01000007">
    <property type="protein sequence ID" value="MRG95294.1"/>
    <property type="molecule type" value="Genomic_DNA"/>
</dbReference>
<comment type="pathway">
    <text evidence="9">Protein modification; lipoprotein biosynthesis (N-acyl transfer).</text>
</comment>
<evidence type="ECO:0000256" key="4">
    <source>
        <dbReference type="ARBA" id="ARBA00022679"/>
    </source>
</evidence>
<dbReference type="UniPathway" id="UPA00666"/>
<keyword evidence="6 9" id="KW-1133">Transmembrane helix</keyword>
<keyword evidence="4 9" id="KW-0808">Transferase</keyword>
<evidence type="ECO:0000313" key="14">
    <source>
        <dbReference type="Proteomes" id="UP000440224"/>
    </source>
</evidence>
<proteinExistence type="inferred from homology"/>
<dbReference type="Gene3D" id="3.60.110.10">
    <property type="entry name" value="Carbon-nitrogen hydrolase"/>
    <property type="match status" value="1"/>
</dbReference>
<comment type="subcellular location">
    <subcellularLocation>
        <location evidence="1 9">Cell membrane</location>
        <topology evidence="1 9">Multi-pass membrane protein</topology>
    </subcellularLocation>
</comment>
<accession>A0A6N7PZ31</accession>
<dbReference type="NCBIfam" id="TIGR00546">
    <property type="entry name" value="lnt"/>
    <property type="match status" value="1"/>
</dbReference>
<evidence type="ECO:0000256" key="3">
    <source>
        <dbReference type="ARBA" id="ARBA00022475"/>
    </source>
</evidence>
<feature type="transmembrane region" description="Helical" evidence="9">
    <location>
        <begin position="88"/>
        <end position="113"/>
    </location>
</feature>
<feature type="region of interest" description="Disordered" evidence="10">
    <location>
        <begin position="529"/>
        <end position="549"/>
    </location>
</feature>
<evidence type="ECO:0000256" key="2">
    <source>
        <dbReference type="ARBA" id="ARBA00010065"/>
    </source>
</evidence>
<keyword evidence="7 9" id="KW-0472">Membrane</keyword>
<evidence type="ECO:0000256" key="10">
    <source>
        <dbReference type="SAM" id="MobiDB-lite"/>
    </source>
</evidence>
<evidence type="ECO:0000259" key="12">
    <source>
        <dbReference type="Pfam" id="PF20154"/>
    </source>
</evidence>
<feature type="transmembrane region" description="Helical" evidence="9">
    <location>
        <begin position="200"/>
        <end position="222"/>
    </location>
</feature>
<dbReference type="PANTHER" id="PTHR38686:SF1">
    <property type="entry name" value="APOLIPOPROTEIN N-ACYLTRANSFERASE"/>
    <property type="match status" value="1"/>
</dbReference>
<keyword evidence="3 9" id="KW-1003">Cell membrane</keyword>
<keyword evidence="5 9" id="KW-0812">Transmembrane</keyword>
<comment type="catalytic activity">
    <reaction evidence="9">
        <text>N-terminal S-1,2-diacyl-sn-glyceryl-L-cysteinyl-[lipoprotein] + a glycerophospholipid = N-acyl-S-1,2-diacyl-sn-glyceryl-L-cysteinyl-[lipoprotein] + a 2-acyl-sn-glycero-3-phospholipid + H(+)</text>
        <dbReference type="Rhea" id="RHEA:48228"/>
        <dbReference type="Rhea" id="RHEA-COMP:14681"/>
        <dbReference type="Rhea" id="RHEA-COMP:14684"/>
        <dbReference type="ChEBI" id="CHEBI:15378"/>
        <dbReference type="ChEBI" id="CHEBI:136912"/>
        <dbReference type="ChEBI" id="CHEBI:140656"/>
        <dbReference type="ChEBI" id="CHEBI:140657"/>
        <dbReference type="ChEBI" id="CHEBI:140660"/>
        <dbReference type="EC" id="2.3.1.269"/>
    </reaction>
</comment>
<feature type="transmembrane region" description="Helical" evidence="9">
    <location>
        <begin position="120"/>
        <end position="143"/>
    </location>
</feature>
<evidence type="ECO:0000259" key="11">
    <source>
        <dbReference type="Pfam" id="PF00795"/>
    </source>
</evidence>
<dbReference type="PANTHER" id="PTHR38686">
    <property type="entry name" value="APOLIPOPROTEIN N-ACYLTRANSFERASE"/>
    <property type="match status" value="1"/>
</dbReference>
<feature type="domain" description="Apolipoprotein N-acyltransferase N-terminal" evidence="12">
    <location>
        <begin position="17"/>
        <end position="173"/>
    </location>
</feature>
<evidence type="ECO:0000256" key="1">
    <source>
        <dbReference type="ARBA" id="ARBA00004651"/>
    </source>
</evidence>
<organism evidence="13 14">
    <name type="scientific">Polyangium spumosum</name>
    <dbReference type="NCBI Taxonomy" id="889282"/>
    <lineage>
        <taxon>Bacteria</taxon>
        <taxon>Pseudomonadati</taxon>
        <taxon>Myxococcota</taxon>
        <taxon>Polyangia</taxon>
        <taxon>Polyangiales</taxon>
        <taxon>Polyangiaceae</taxon>
        <taxon>Polyangium</taxon>
    </lineage>
</organism>
<keyword evidence="13" id="KW-0449">Lipoprotein</keyword>
<evidence type="ECO:0000256" key="6">
    <source>
        <dbReference type="ARBA" id="ARBA00022989"/>
    </source>
</evidence>
<dbReference type="InterPro" id="IPR004563">
    <property type="entry name" value="Apolipo_AcylTrfase"/>
</dbReference>
<protein>
    <recommendedName>
        <fullName evidence="9">Apolipoprotein N-acyltransferase</fullName>
        <shortName evidence="9">ALP N-acyltransferase</shortName>
        <ecNumber evidence="9">2.3.1.269</ecNumber>
    </recommendedName>
</protein>
<dbReference type="GO" id="GO:0005886">
    <property type="term" value="C:plasma membrane"/>
    <property type="evidence" value="ECO:0007669"/>
    <property type="project" value="UniProtKB-SubCell"/>
</dbReference>
<gene>
    <name evidence="9 13" type="primary">lnt</name>
    <name evidence="13" type="ORF">GF068_25745</name>
</gene>
<dbReference type="Proteomes" id="UP000440224">
    <property type="component" value="Unassembled WGS sequence"/>
</dbReference>
<feature type="domain" description="CN hydrolase" evidence="11">
    <location>
        <begin position="253"/>
        <end position="482"/>
    </location>
</feature>
<comment type="function">
    <text evidence="9">Catalyzes the phospholipid dependent N-acylation of the N-terminal cysteine of apolipoprotein, the last step in lipoprotein maturation.</text>
</comment>
<evidence type="ECO:0000256" key="7">
    <source>
        <dbReference type="ARBA" id="ARBA00023136"/>
    </source>
</evidence>
<dbReference type="HAMAP" id="MF_01148">
    <property type="entry name" value="Lnt"/>
    <property type="match status" value="1"/>
</dbReference>
<dbReference type="Pfam" id="PF20154">
    <property type="entry name" value="LNT_N"/>
    <property type="match status" value="1"/>
</dbReference>
<dbReference type="AlphaFoldDB" id="A0A6N7PZ31"/>
<dbReference type="SUPFAM" id="SSF56317">
    <property type="entry name" value="Carbon-nitrogen hydrolase"/>
    <property type="match status" value="1"/>
</dbReference>
<dbReference type="EC" id="2.3.1.269" evidence="9"/>